<dbReference type="Proteomes" id="UP000237000">
    <property type="component" value="Unassembled WGS sequence"/>
</dbReference>
<sequence length="90" mass="9953">MTRNGRIQVGSLRLGVDLVEGYRDITLHLLLLLCLPRLLFPLLPLPINLETFGTFLHKKTLMRLNLAGLGSKTVPYLAEAIQTVVTRGGT</sequence>
<protein>
    <submittedName>
        <fullName evidence="1">Uncharacterized protein</fullName>
    </submittedName>
</protein>
<accession>A0A2P5G1K5</accession>
<evidence type="ECO:0000313" key="2">
    <source>
        <dbReference type="Proteomes" id="UP000237000"/>
    </source>
</evidence>
<gene>
    <name evidence="1" type="ORF">TorRG33x02_002420</name>
</gene>
<reference evidence="2" key="1">
    <citation type="submission" date="2016-06" db="EMBL/GenBank/DDBJ databases">
        <title>Parallel loss of symbiosis genes in relatives of nitrogen-fixing non-legume Parasponia.</title>
        <authorList>
            <person name="Van Velzen R."/>
            <person name="Holmer R."/>
            <person name="Bu F."/>
            <person name="Rutten L."/>
            <person name="Van Zeijl A."/>
            <person name="Liu W."/>
            <person name="Santuari L."/>
            <person name="Cao Q."/>
            <person name="Sharma T."/>
            <person name="Shen D."/>
            <person name="Roswanjaya Y."/>
            <person name="Wardhani T."/>
            <person name="Kalhor M.S."/>
            <person name="Jansen J."/>
            <person name="Van den Hoogen J."/>
            <person name="Gungor B."/>
            <person name="Hartog M."/>
            <person name="Hontelez J."/>
            <person name="Verver J."/>
            <person name="Yang W.-C."/>
            <person name="Schijlen E."/>
            <person name="Repin R."/>
            <person name="Schilthuizen M."/>
            <person name="Schranz E."/>
            <person name="Heidstra R."/>
            <person name="Miyata K."/>
            <person name="Fedorova E."/>
            <person name="Kohlen W."/>
            <person name="Bisseling T."/>
            <person name="Smit S."/>
            <person name="Geurts R."/>
        </authorList>
    </citation>
    <scope>NUCLEOTIDE SEQUENCE [LARGE SCALE GENOMIC DNA]</scope>
    <source>
        <strain evidence="2">cv. RG33-2</strain>
    </source>
</reference>
<dbReference type="EMBL" id="JXTC01000001">
    <property type="protein sequence ID" value="POO03938.1"/>
    <property type="molecule type" value="Genomic_DNA"/>
</dbReference>
<keyword evidence="2" id="KW-1185">Reference proteome</keyword>
<name>A0A2P5G1K5_TREOI</name>
<dbReference type="AlphaFoldDB" id="A0A2P5G1K5"/>
<comment type="caution">
    <text evidence="1">The sequence shown here is derived from an EMBL/GenBank/DDBJ whole genome shotgun (WGS) entry which is preliminary data.</text>
</comment>
<dbReference type="InParanoid" id="A0A2P5G1K5"/>
<proteinExistence type="predicted"/>
<evidence type="ECO:0000313" key="1">
    <source>
        <dbReference type="EMBL" id="POO03938.1"/>
    </source>
</evidence>
<organism evidence="1 2">
    <name type="scientific">Trema orientale</name>
    <name type="common">Charcoal tree</name>
    <name type="synonym">Celtis orientalis</name>
    <dbReference type="NCBI Taxonomy" id="63057"/>
    <lineage>
        <taxon>Eukaryota</taxon>
        <taxon>Viridiplantae</taxon>
        <taxon>Streptophyta</taxon>
        <taxon>Embryophyta</taxon>
        <taxon>Tracheophyta</taxon>
        <taxon>Spermatophyta</taxon>
        <taxon>Magnoliopsida</taxon>
        <taxon>eudicotyledons</taxon>
        <taxon>Gunneridae</taxon>
        <taxon>Pentapetalae</taxon>
        <taxon>rosids</taxon>
        <taxon>fabids</taxon>
        <taxon>Rosales</taxon>
        <taxon>Cannabaceae</taxon>
        <taxon>Trema</taxon>
    </lineage>
</organism>